<gene>
    <name evidence="2" type="ORF">LWI29_024324</name>
</gene>
<comment type="caution">
    <text evidence="2">The sequence shown here is derived from an EMBL/GenBank/DDBJ whole genome shotgun (WGS) entry which is preliminary data.</text>
</comment>
<evidence type="ECO:0000313" key="3">
    <source>
        <dbReference type="Proteomes" id="UP001168877"/>
    </source>
</evidence>
<evidence type="ECO:0000256" key="1">
    <source>
        <dbReference type="SAM" id="MobiDB-lite"/>
    </source>
</evidence>
<protein>
    <submittedName>
        <fullName evidence="2">Uncharacterized protein</fullName>
    </submittedName>
</protein>
<sequence length="210" mass="23431">MGGGDYNRNQVPSVDIGFKPDGSSARVVEADGVGRSPNVVSRGSVQMADDSLEVSRVPQEGLRSRLSSCAPVFKRWNSGMTKAAGKDIKDKKRELAEANMVGDGGIIDWRHVQRLDGDLDGMLKEEEAFWCQRSRVSWLQGGDQNTKFFHAKASSRKRRNCIQGLFDDEGIWRDNEEDMVGIVDRYFSGLFQSSRLDSDQLRGCLWCCSS</sequence>
<reference evidence="2" key="1">
    <citation type="journal article" date="2022" name="Plant J.">
        <title>Strategies of tolerance reflected in two North American maple genomes.</title>
        <authorList>
            <person name="McEvoy S.L."/>
            <person name="Sezen U.U."/>
            <person name="Trouern-Trend A."/>
            <person name="McMahon S.M."/>
            <person name="Schaberg P.G."/>
            <person name="Yang J."/>
            <person name="Wegrzyn J.L."/>
            <person name="Swenson N.G."/>
        </authorList>
    </citation>
    <scope>NUCLEOTIDE SEQUENCE</scope>
    <source>
        <strain evidence="2">NS2018</strain>
    </source>
</reference>
<accession>A0AA39SWW7</accession>
<dbReference type="AlphaFoldDB" id="A0AA39SWW7"/>
<evidence type="ECO:0000313" key="2">
    <source>
        <dbReference type="EMBL" id="KAK0597345.1"/>
    </source>
</evidence>
<name>A0AA39SWW7_ACESA</name>
<organism evidence="2 3">
    <name type="scientific">Acer saccharum</name>
    <name type="common">Sugar maple</name>
    <dbReference type="NCBI Taxonomy" id="4024"/>
    <lineage>
        <taxon>Eukaryota</taxon>
        <taxon>Viridiplantae</taxon>
        <taxon>Streptophyta</taxon>
        <taxon>Embryophyta</taxon>
        <taxon>Tracheophyta</taxon>
        <taxon>Spermatophyta</taxon>
        <taxon>Magnoliopsida</taxon>
        <taxon>eudicotyledons</taxon>
        <taxon>Gunneridae</taxon>
        <taxon>Pentapetalae</taxon>
        <taxon>rosids</taxon>
        <taxon>malvids</taxon>
        <taxon>Sapindales</taxon>
        <taxon>Sapindaceae</taxon>
        <taxon>Hippocastanoideae</taxon>
        <taxon>Acereae</taxon>
        <taxon>Acer</taxon>
    </lineage>
</organism>
<dbReference type="Proteomes" id="UP001168877">
    <property type="component" value="Unassembled WGS sequence"/>
</dbReference>
<feature type="region of interest" description="Disordered" evidence="1">
    <location>
        <begin position="1"/>
        <end position="22"/>
    </location>
</feature>
<keyword evidence="3" id="KW-1185">Reference proteome</keyword>
<reference evidence="2" key="2">
    <citation type="submission" date="2023-06" db="EMBL/GenBank/DDBJ databases">
        <authorList>
            <person name="Swenson N.G."/>
            <person name="Wegrzyn J.L."/>
            <person name="Mcevoy S.L."/>
        </authorList>
    </citation>
    <scope>NUCLEOTIDE SEQUENCE</scope>
    <source>
        <strain evidence="2">NS2018</strain>
        <tissue evidence="2">Leaf</tissue>
    </source>
</reference>
<dbReference type="EMBL" id="JAUESC010000004">
    <property type="protein sequence ID" value="KAK0597345.1"/>
    <property type="molecule type" value="Genomic_DNA"/>
</dbReference>
<proteinExistence type="predicted"/>